<feature type="domain" description="Carrier" evidence="6">
    <location>
        <begin position="3117"/>
        <end position="3192"/>
    </location>
</feature>
<dbReference type="CDD" id="cd05930">
    <property type="entry name" value="A_NRPS"/>
    <property type="match status" value="1"/>
</dbReference>
<feature type="domain" description="Carrier" evidence="6">
    <location>
        <begin position="5236"/>
        <end position="5311"/>
    </location>
</feature>
<dbReference type="PROSITE" id="PS00012">
    <property type="entry name" value="PHOSPHOPANTETHEINE"/>
    <property type="match status" value="6"/>
</dbReference>
<comment type="similarity">
    <text evidence="2">Belongs to the ATP-dependent AMP-binding enzyme family.</text>
</comment>
<evidence type="ECO:0000256" key="3">
    <source>
        <dbReference type="ARBA" id="ARBA00022450"/>
    </source>
</evidence>
<dbReference type="SMART" id="SM00823">
    <property type="entry name" value="PKS_PP"/>
    <property type="match status" value="6"/>
</dbReference>
<dbReference type="InterPro" id="IPR020845">
    <property type="entry name" value="AMP-binding_CS"/>
</dbReference>
<dbReference type="Proteomes" id="UP001472074">
    <property type="component" value="Chromosome"/>
</dbReference>
<dbReference type="CDD" id="cd12115">
    <property type="entry name" value="A_NRPS_Sfm_like"/>
    <property type="match status" value="4"/>
</dbReference>
<evidence type="ECO:0000256" key="1">
    <source>
        <dbReference type="ARBA" id="ARBA00001957"/>
    </source>
</evidence>
<dbReference type="PROSITE" id="PS00455">
    <property type="entry name" value="AMP_BINDING"/>
    <property type="match status" value="6"/>
</dbReference>
<keyword evidence="8" id="KW-1185">Reference proteome</keyword>
<reference evidence="7 8" key="1">
    <citation type="submission" date="2024-04" db="EMBL/GenBank/DDBJ databases">
        <title>Screening of coral probiotics and analysis of their probiotic properties.</title>
        <authorList>
            <person name="Wang S."/>
        </authorList>
    </citation>
    <scope>NUCLEOTIDE SEQUENCE [LARGE SCALE GENOMIC DNA]</scope>
    <source>
        <strain evidence="7 8">GXU-Z9</strain>
    </source>
</reference>
<dbReference type="InterPro" id="IPR006162">
    <property type="entry name" value="Ppantetheine_attach_site"/>
</dbReference>
<dbReference type="InterPro" id="IPR001242">
    <property type="entry name" value="Condensation_dom"/>
</dbReference>
<dbReference type="Gene3D" id="3.40.50.1820">
    <property type="entry name" value="alpha/beta hydrolase"/>
    <property type="match status" value="1"/>
</dbReference>
<dbReference type="InterPro" id="IPR010071">
    <property type="entry name" value="AA_adenyl_dom"/>
</dbReference>
<evidence type="ECO:0000313" key="7">
    <source>
        <dbReference type="EMBL" id="WZP09057.1"/>
    </source>
</evidence>
<feature type="domain" description="Carrier" evidence="6">
    <location>
        <begin position="2067"/>
        <end position="2142"/>
    </location>
</feature>
<sequence length="6627" mass="748488">MNDLTTRFSSLSEEKKKMLALRMQGKKANKINTTEIIPQKYNENEPVPMSFAQKRLWFLNEMEPGNAFYNMFTALQLSGPVQIKALEESFNVVLDRHEVLRSSFYIKNGQPVQRISSSSHQNIPVIDLTNLPEEERLTEAHHLAKKESQTPFELSKAPLIRMKLIKMKNEDFLLFLNIHHIVADGWSISVFVRELCALYDSYSNGQEPLLPVLPIQYSDFAYWQQEHLKGPELEKQLTFWKEQLGGTLPVLQLPADRARPSIQTFNGARYAEVIDDEIMEGVKKLSRQENTTLYMTFLAVFKVLLHKYTGLEDLLVGSPVANRGRLETEGLIGLFVNTIVLRTNLSKNQSFIEFLNRVRAVSLNAYAHQDLPFEKLVEVLQPNRDMSYSPLFQVMFILNEPHSQTKTNKVMGFTLEKTGLHITPLEIDNNTAKYDLTINIDERQPDGWVCALEYNTDLFEEQTIKLFMEHFIHLIKEVVKRPDQKISQMSLLTETEEDLLKKWNDTKTEDDLSTSFLELYQGQVEAKADEVAIVYGENSLSYRELDQKANQLAHHLMQYGAKPGCLVGICLDRSLEMVIGMLAILKAGAAYVPIDPSYPKQRVSYMVQQSGMQFLLTDSASLPELPQISAKVVFIDKEANQIASCSIKTPNSGVTPEDLAYVIYTSGSTGNPKGVQIQHRALTNFMFSMKRILPVVKDDTFLSITSISFDISNLEIYLPLISGIKLVVADTREIRDPKALDTLFIKHGITMIQATPATFRMLIESGWKNNTLKKVLCGGEAMSGELAKALLNQGVELWNMYGPTETTIWSTFERVESDERITIGHPIGNTELYILDDNYNKLPVGVPGELYIGGEGLALGYLNNPYLTEERFIPNPFSKEEGDRIYRTGDLVRYLSTGKVEYLGRIDDQVKVRGFRIELGEIEAVLEKYPEVKQAVVVLRKDHEENNQIVGYVTANSEKLTVNDLLTHMRDFLPEYMIPSMVMLIDDMPLTPNGKVDRKGLPEPDVGTTSMDIEFIPPRDDIEENIAEIWRQVLHRIEVGVHDNFFALGGHSILVTQVLSRIQEIYQVEIPLRNFFARPTIEGNANFIKSKVETVQVSNIATNPNLGELVKKVPASVAQKRMWLLHHLDSNNQQGVNSFTVYLQGKLDVQTFQLSINNFINRHESMRTLFSTEEGEIWQSVYSHMEVALQFYDLRGREEPYQYEIQQKMLQEVKGYVDPVNGPLFKVLLLQKTNEEYLALFAVHQLIMDKGSFSVFLREVTEQYDGYIRGELDTITATSTQFSDFIRFQNERLTQIPDQLAFWEKHLSGEMSSLQLLTDYPRPAVLNKRASTERIGIPSVLYSKLRNLCIDRKVSMDKTFLAVFAILLHRYTNQIDFSIGVKTSNRKSPFWSEVVGPIENSCVLRTDFNVQLPFTGLLQHMEKLMEEAKKYNEVPFETLINFLEDKNDMSRSAYFQASFESAAGVSEYQVQGVSFKLVDSETYNDCDITLSLTEIEEECQVKLVYNAELFDKETIRRMSNHFLSLLFAVSESPEQSISDLPMLSEKERNQILVEWNNTGVAYPADETILHQFERQALKRPDAIAVTWKDQTLTYGQLNGKANQLARHLQKRGIGRESLVGIAVERTPDMIVGILGILKAGGAYLPLDPNYPYERIEYILEDGQATLLLTQEGLLERLPKSGAEPLCLDTDWADIAVESTENLPSIATSDNLAYVIYTSGSTGQPKGVAICHRSAVALIHWAKKLYTEEELAGVLASTSLSFDLSVFEIFVTLSAGGGIILAENALDLPHLPAREQVTLINTVPSAINELLKMDAIPQRVRTVNLAGEALRSHLVEQLYDLDHIERVYNLYGPSEDTTYSTFSLVPRNNDRNPTIGKPISNTQLYVLDGSMQPVPIGVAGELYIGGDGLAREYLNRRELTAEKFVVNPFAAEGKGRLYKTGDLVRYLANGELEYIGRLDHQVKVRGFRIELGEIEARLVKKPEVRDAVVLVREDVPGDKRIVAYVCATDTNVEAETLRGEMQKEMPAYMVPSAFVVMDAFPLTPNGKIDRKLLPKPDFQTLLSKEDISPRNPIEEAVAGIWASVLGLEQIGIHDDFFKLGGHSLLATQAVSRMNTALKVKVTLRTLFEAPTVAQISNQIERLHQEDISPIAILPVNEGDRVSLSFAQQQFWVMDRLLADGSVYNMPYVFRLDGLIDIQVLEKSLNYLIERHSILRTVFVEEDRGPVQKITPASWMPLPVINIEEDFEETVRTKFNQERQYQFDLSEGPLIRFSLLSKDEKESMLLLNLHHIIGDGWSMGILTRELIEIYSYFLKGEEPSLPNLPIQYADYANWQREWLQGDVLEQQMEYWKDQLGGEIPVLQLPSDRQRPAVQSYRGASETFVIPDKLTSRLKQFGQSRGSTLFMTLLAAFQALLSRYSGQEDIAVGTPVAGRSQEETEGLIGCFVNTLVMRTDLSGNPSFEELVDRVREVALGAYMHQDVPFELLVDKLVENRNLSHSPLFQVMFILQNTPTYGGDDASSIKLGRVETENGTSKFDLTLEMSETHKGLSGSIEFNTDLFDNETIRRLIGHFKTLLEQVILQPAKPIFEVPLLVESEHHKLLREWNNTGLAYPADETILHQFERQALKRPDAIAVTWKDQTLTYGQLNGKANQLARHLQKRGIGRESLVGIAVERTPDMIVGILGILKAGGAYLPLDPNYPYERIEYILEDGQATLLLTQERLLERLPKSGAEPLCLDTDWADIAVESTENLPSIATSDNLAYVIYTSGSTGQPKGVAICHRSAVALIHWAKKLYTEEELAGVLASTSLSFDLSVFEIFVTLSAGGGIILAENALDLPHLPAREQVTLINTVPSAINELLKMDAIPQSVRTVNLAGEALRSHLVEQLYDLDHIERVYNLYGPSEDTTYSTYSLVPRNNDRNPTIGRPISNTQLYVLDGSMQPVPIGVAGELYIGGDGLAREYLNRRELTAEKFVVNPFTAEGKGRLYKTGDLVRYLANGELEYIGRLDHQVKVRGFRIELGEIEARLVKKPEVRDAVVLVREDVPGDKRIVAYVCATDTNVEAETLRGEMQKEMPAYMVPSAFVVMEAFPLTPNGKLDRKALPIPVMEQESLTSIYLEPSSQIEHILHEIWCEVLNLSRIGTQDNFFTLGGHSLLAAQVLTRIQDKFKFEITMIDFFANPTIAYLSLHIERIVKAQKKTGGQPLMRISRKGKVPLSLSQQRLWFLHQLDPNGTNYNIPFAVRLQGSLNIDAFRWSLNEIIRRHEALRTVFREYDGEPEQIILDELELSMDFLDISQINETDRQEECINLISKEAAKPFDLVNGPLLNVFMLRLTEDDYVVLLNIHHIISDGWSTTIIIREMATLYEAYCKGLPSPLPTLEMQYADYSYWQRERLQGEFLDNQMEYWNKKLGGDLPVLQLPTDRTRPPVMSHRGASIKFTLSKKVNEKLKKFSQENGTTLYMTLLAAYQTLLYRYSGQEDICVGTPIAVRNRPELEGMIGFLVNTLVMRTDLGGEPTFLELLDRVRDSALGAYAHQEVPFEKLAEEFQPERDMSRSLFFQAMFVLHNLPLMKGHQLPGLSMELVEFERNIANFDLTLAFIEQQGKLEGTLDYNTDIFEPSTMERFIKHYENLLESIMENPHEKISKLNLLPNEERSLILCDWKQESKLEVPLNFCVHQLIEQQVEMNPDAIAIEWKNELLTYRELNDKANRVANYLRKLGVGPDKMVGISVERSLEMIIGLLGILKAGGAYLPLDPAYPQERLAYMLEDSQVEVLLTQKHLESVLPKFEGTKVFLDHDWSNISKEPATQCVCEVSPDNLMYVIYTSGSTGRPKGVMASHKGVVNHNLAVIKEFELSKYDRVLQFASISFDIAVEEIFPTLITGATLVLWKDNYLASGVEFLSWIQEEKISILNLPTAYWHSWVNELIISKKYISESLRLVIVGGEKASTDVYESWIRLVGDKVRWVNTYGPTETTVTATLYEPNSQWVSGKPIPIGRPLNNVQVYVLDENMQPVPIGIPGELYIGGIGLAQGYLNRPDLTSEHFVEDPFSTTPNARLYKTGDIVRFLKDSNLEYVGRVDNQVKIRGYRIEVGEIESILEQHPDVYKSVVVADEKVKGQKLLVGYLVGNKSMDIGQITNFLKLRLPEYMIPIHWVILENLPLTPNGKVDLVALPSPEDTIMYGKQYIEPRNELEKAVAKIWGEVLNVPKVSVFHNFFEIGGHSLLATQVISRLNAALQTTVPLRLLFEYPELGDFTERIKNIQKSDKLPPIVNIEREKHIKSSFSQQRLWIMDQIMPESPVYNMPYAVSLHGDLDTNALKKSLEEIVKRHEILRTVFDEVKGDVVQIILEPTSITLQLIDLIELSDSEREVKLSQKIKEEAEHLFNLKEGPLIRFLLVSKSKEEHVLILNMHHIISDGWSTSILIRELVQLYEAFTNSKQKPLQNLSIQYADFAHWQREYLQGEVMEKQLEYWKNKLTGELPVLQLPTTRIRQSVQSHRGITLDFHLDKGLSEDLKRLSSSQGVTMFMTLMAAFQTLLYRYSGQEDICVGTPVAGRNHKETEDLIGFFVNTLVIRNSFSGNPTFLELLKQVSSTALDAYQNQDIPFERLVEELQPERDMSQTPLFQTMFVMQNLPTESINIPGLSLRPLKIESQVSKFDLTLTMEEQKQGISCSFEFNLELFDTETIVQMFNHLHNLLVAITKYPEQSINNLPMLSEKERNQILVEWNNTGVAYPADETILHQFERQALKRPDAIAVTWKDQTLTYGQLNGKANQLARHLQKRGIGRESLVGIAVERTPDMIVGILGILKAGGAYLPLDPNYPYERIEYILEDGQATLLLTQEGLLERLPKSGAEPICLDTDWADIAVESTENLPSIATSDNLAYVIYTSGSTGQPKGVAICHRSAVALIHWAKKLYTEEELAGVLASTSLSFDLSVFEIFVTLSAGGGIILAENALDLPQLPAREQVTLINTVPSAINELLKMDAIPQSVRTVNLAGEALRSHLVEQLYDLDHIERVYNLYGPSEDTTYSTYSLVPRNNDRNPTIGRPISNTQLYVLDGSMQPVPIGVAGELYIGGDGLAREYLNRRELTAEKFVVNPFTAEGKGRLYKTGDLVRYLANGELEYIGRLDHQVKVRGFRIELGEIEARLVKKPEVRDAVVLVREDVPGDKRIVAYVCATDTNVEAETLRGEMQKEMPAYMVPSAFVMMDAFPLTPNGKIDRKLLPKPDFQTLLSKEDISPHNPIEEAVAGIWASVLGLEQIGIHDDFFKLGGHSLLATQAVSRMNAALKVKVTLRTLFEAPTVAQISNQIERLHQEDISPIAILPVNEGDRVSLSFAQQQFWVMDRLLADGSVYNMPYVFRLDGLIDIQVLEKSLNYLIERHSILRTVFVEEDRGPVQKITPASWMPLPVINIEEDFEETVRTKFNQERQYQFDLSEGPLIRFSLLSKDEKESMLLLNLHHIIGDGWSMGILTRELIEIYSYFLKGEEPSLPNLPIQYADYANWQREWLQGDVLEQQMEYWKDRLGGEIPVLQLPSDRQRPAVQSYRGASETFVIPDKLTSRLKEFGQSRGSTLFMTLLAAFQALLSRYSGQEDIAVGTPVAGRSKEETEGLIGCFINTLVMRTDLSGSPSFEELVDRVREVALGAYMHQDVPFEFLVDKLVENRNLSHAPLFQVMFILQNTPTYGGDDASSVKLGRVETENGTSKFDLTLEMSETHKGLGGSIEFNTDLFDNDTIHRMIGHFKTLLEQVILQPAKPIFEVPLLIESEHHKLLHEWNNTELAYPADETILHQFERQALKRPDAIAVTWKDQTLTYGQLNGKANQLALHLQKRGIGRESLVGIAVERTPDMIVGILGILKAGGAYLPLDPNYPYERIEYILEDGQATLLLTQERLLERLPKSGAEPLCLDTDWADIAVESTENLPSIATSDNLAYVIYTSGSTGQPKGVAICHRSAVALIHWAKKLYTEEELAGVLASTSLSFDLSVFEIFVTLSAGGGIILAENALDLPHLPAREQVTLINTVPSAINELLKMDAIPQSVRTVNLAGEALRSHLVEQLYDLDHIERVYNLYGPSEDTTYSTYSLVPRNNDRNPTIGRPISNTQLYVLDGSMQPVPIGVAGELYIGGDGLAREYLNRRELTAEKFVVNPFAAEGKGRLYKTGDQVRYLPNGELEYIGRLDHQVKVRGFRIELGEIEARLVKKPEVRDAVVLVREDVPGDKRIVAYVCVTDSNVGAETLRGEMQKEMPAYMVPSAFVVMDAFPLTPNGKVNRKGLPAPNQERDKVVQYLAPRDFIESQLVYIWEELFEVRPIGIKDNFFELGGHSLLAVRLTSLIKKKMGHSLPLALLFQSGTIEELAQIIRHEGELIQTSNLVRIKGGSQTPLFLVHPIGGNVLCYRELAGVIDKDQTVYGLQSPGLHEGTKPLSTIEEMAKQYIEEIKILQPQGPYYLGGWSIGGIIAYEMAQQLMEQGEKVNQLTLIDSYLPNIEEVTLSEEILATSFVKDLIGMNGKSIPGSLRKLKDEMGAYNLNRREWLKALMNSGLISVDLTEENLERLVDVFSANANAINCYKPKPMKGVCPTLFRAKQGDLEGMKGWLELTDNIKVYSMSANHYTIMKKPNVRIIAKKMKIQN</sequence>
<protein>
    <submittedName>
        <fullName evidence="7">Non-ribosomal peptide synthase/polyketide synthase</fullName>
    </submittedName>
</protein>
<dbReference type="InterPro" id="IPR045851">
    <property type="entry name" value="AMP-bd_C_sf"/>
</dbReference>
<dbReference type="InterPro" id="IPR029058">
    <property type="entry name" value="AB_hydrolase_fold"/>
</dbReference>
<dbReference type="Gene3D" id="1.10.1200.10">
    <property type="entry name" value="ACP-like"/>
    <property type="match status" value="6"/>
</dbReference>
<dbReference type="InterPro" id="IPR009081">
    <property type="entry name" value="PP-bd_ACP"/>
</dbReference>
<dbReference type="InterPro" id="IPR023213">
    <property type="entry name" value="CAT-like_dom_sf"/>
</dbReference>
<dbReference type="PANTHER" id="PTHR45527:SF1">
    <property type="entry name" value="FATTY ACID SYNTHASE"/>
    <property type="match status" value="1"/>
</dbReference>
<dbReference type="NCBIfam" id="TIGR01733">
    <property type="entry name" value="AA-adenyl-dom"/>
    <property type="match status" value="6"/>
</dbReference>
<proteinExistence type="inferred from homology"/>
<dbReference type="PANTHER" id="PTHR45527">
    <property type="entry name" value="NONRIBOSOMAL PEPTIDE SYNTHETASE"/>
    <property type="match status" value="1"/>
</dbReference>
<dbReference type="InterPro" id="IPR000873">
    <property type="entry name" value="AMP-dep_synth/lig_dom"/>
</dbReference>
<dbReference type="Pfam" id="PF00668">
    <property type="entry name" value="Condensation"/>
    <property type="match status" value="6"/>
</dbReference>
<dbReference type="EMBL" id="CP151651">
    <property type="protein sequence ID" value="WZP09057.1"/>
    <property type="molecule type" value="Genomic_DNA"/>
</dbReference>
<keyword evidence="4" id="KW-0597">Phosphoprotein</keyword>
<dbReference type="NCBIfam" id="NF004282">
    <property type="entry name" value="PRK05691.1"/>
    <property type="match status" value="6"/>
</dbReference>
<evidence type="ECO:0000259" key="6">
    <source>
        <dbReference type="PROSITE" id="PS50075"/>
    </source>
</evidence>
<dbReference type="SUPFAM" id="SSF47336">
    <property type="entry name" value="ACP-like"/>
    <property type="match status" value="6"/>
</dbReference>
<dbReference type="CDD" id="cd19531">
    <property type="entry name" value="LCL_NRPS-like"/>
    <property type="match status" value="5"/>
</dbReference>
<dbReference type="Pfam" id="PF00501">
    <property type="entry name" value="AMP-binding"/>
    <property type="match status" value="6"/>
</dbReference>
<feature type="domain" description="Carrier" evidence="6">
    <location>
        <begin position="4185"/>
        <end position="4260"/>
    </location>
</feature>
<evidence type="ECO:0000313" key="8">
    <source>
        <dbReference type="Proteomes" id="UP001472074"/>
    </source>
</evidence>
<dbReference type="Pfam" id="PF00975">
    <property type="entry name" value="Thioesterase"/>
    <property type="match status" value="1"/>
</dbReference>
<feature type="domain" description="Carrier" evidence="6">
    <location>
        <begin position="1017"/>
        <end position="1092"/>
    </location>
</feature>
<dbReference type="RefSeq" id="WP_342026020.1">
    <property type="nucleotide sequence ID" value="NZ_CP151651.1"/>
</dbReference>
<accession>A0ABZ2ZLR7</accession>
<feature type="domain" description="Carrier" evidence="6">
    <location>
        <begin position="6285"/>
        <end position="6360"/>
    </location>
</feature>
<dbReference type="Gene3D" id="3.30.559.30">
    <property type="entry name" value="Nonribosomal peptide synthetase, condensation domain"/>
    <property type="match status" value="6"/>
</dbReference>
<evidence type="ECO:0000256" key="5">
    <source>
        <dbReference type="ARBA" id="ARBA00023194"/>
    </source>
</evidence>
<dbReference type="Pfam" id="PF13193">
    <property type="entry name" value="AMP-binding_C"/>
    <property type="match status" value="6"/>
</dbReference>
<organism evidence="7 8">
    <name type="scientific">Cytobacillus pseudoceanisediminis</name>
    <dbReference type="NCBI Taxonomy" id="3051614"/>
    <lineage>
        <taxon>Bacteria</taxon>
        <taxon>Bacillati</taxon>
        <taxon>Bacillota</taxon>
        <taxon>Bacilli</taxon>
        <taxon>Bacillales</taxon>
        <taxon>Bacillaceae</taxon>
        <taxon>Cytobacillus</taxon>
    </lineage>
</organism>
<evidence type="ECO:0000256" key="4">
    <source>
        <dbReference type="ARBA" id="ARBA00022553"/>
    </source>
</evidence>
<gene>
    <name evidence="7" type="ORF">AADC60_08015</name>
</gene>
<dbReference type="Pfam" id="PF00550">
    <property type="entry name" value="PP-binding"/>
    <property type="match status" value="6"/>
</dbReference>
<dbReference type="Gene3D" id="3.30.559.10">
    <property type="entry name" value="Chloramphenicol acetyltransferase-like domain"/>
    <property type="match status" value="6"/>
</dbReference>
<dbReference type="Gene3D" id="3.40.50.980">
    <property type="match status" value="12"/>
</dbReference>
<dbReference type="NCBIfam" id="NF003417">
    <property type="entry name" value="PRK04813.1"/>
    <property type="match status" value="6"/>
</dbReference>
<dbReference type="Gene3D" id="2.30.38.10">
    <property type="entry name" value="Luciferase, Domain 3"/>
    <property type="match status" value="6"/>
</dbReference>
<evidence type="ECO:0000256" key="2">
    <source>
        <dbReference type="ARBA" id="ARBA00006432"/>
    </source>
</evidence>
<keyword evidence="3" id="KW-0596">Phosphopantetheine</keyword>
<dbReference type="PROSITE" id="PS50075">
    <property type="entry name" value="CARRIER"/>
    <property type="match status" value="6"/>
</dbReference>
<dbReference type="InterPro" id="IPR025110">
    <property type="entry name" value="AMP-bd_C"/>
</dbReference>
<dbReference type="Gene3D" id="3.30.300.30">
    <property type="match status" value="6"/>
</dbReference>
<dbReference type="InterPro" id="IPR020806">
    <property type="entry name" value="PKS_PP-bd"/>
</dbReference>
<dbReference type="SUPFAM" id="SSF52777">
    <property type="entry name" value="CoA-dependent acyltransferases"/>
    <property type="match status" value="12"/>
</dbReference>
<dbReference type="InterPro" id="IPR001031">
    <property type="entry name" value="Thioesterase"/>
</dbReference>
<comment type="cofactor">
    <cofactor evidence="1">
        <name>pantetheine 4'-phosphate</name>
        <dbReference type="ChEBI" id="CHEBI:47942"/>
    </cofactor>
</comment>
<keyword evidence="5" id="KW-0045">Antibiotic biosynthesis</keyword>
<dbReference type="SUPFAM" id="SSF53474">
    <property type="entry name" value="alpha/beta-Hydrolases"/>
    <property type="match status" value="1"/>
</dbReference>
<dbReference type="InterPro" id="IPR036736">
    <property type="entry name" value="ACP-like_sf"/>
</dbReference>
<name>A0ABZ2ZLR7_9BACI</name>
<dbReference type="SUPFAM" id="SSF56801">
    <property type="entry name" value="Acetyl-CoA synthetase-like"/>
    <property type="match status" value="6"/>
</dbReference>